<dbReference type="PANTHER" id="PTHR34123:SF3">
    <property type="entry name" value="SNOAL-LIKE DOMAIN-CONTAINING PROTEIN"/>
    <property type="match status" value="1"/>
</dbReference>
<protein>
    <submittedName>
        <fullName evidence="2">Uncharacterized conserved protein (DUF2358)</fullName>
    </submittedName>
</protein>
<dbReference type="Proteomes" id="UP001153069">
    <property type="component" value="Unassembled WGS sequence"/>
</dbReference>
<dbReference type="PANTHER" id="PTHR34123">
    <property type="entry name" value="OS04G0578200 PROTEIN"/>
    <property type="match status" value="1"/>
</dbReference>
<keyword evidence="1" id="KW-0732">Signal</keyword>
<accession>A0A9N8EGY8</accession>
<dbReference type="Gene3D" id="3.10.450.50">
    <property type="match status" value="1"/>
</dbReference>
<name>A0A9N8EGY8_9STRA</name>
<sequence>MTRLCIRNLGLCWVCLTWLDRSNAFAPAFVATGRFLSVPSPAAALEQETTRIRLPGRVAMVGSVYDSAAVVGGFGVEEEAHHPPGKDPLEPAFSPWEVWCLVRIEQWYSQALSHKCPFLRRRATDFVETLEMLVRDVVIRETNIPLVGPPVSCRGDEKTRHKTKGLSMEELASVIRHDWREDTNKGYYITGRLTPQIYRDDCLFDGPDPDMPVRGLRKFLNAASQLFDLKQSQCELQSLQVQGDAIVAKWTMNGTLRLPWRPKMPRVRGVTTYHLDADGLIKLHEETWDLTAAQAFLKTAWFDFSNMEAHSHYGDEVLERT</sequence>
<comment type="caution">
    <text evidence="2">The sequence shown here is derived from an EMBL/GenBank/DDBJ whole genome shotgun (WGS) entry which is preliminary data.</text>
</comment>
<dbReference type="EMBL" id="CAICTM010001079">
    <property type="protein sequence ID" value="CAB9520185.1"/>
    <property type="molecule type" value="Genomic_DNA"/>
</dbReference>
<reference evidence="2" key="1">
    <citation type="submission" date="2020-06" db="EMBL/GenBank/DDBJ databases">
        <authorList>
            <consortium name="Plant Systems Biology data submission"/>
        </authorList>
    </citation>
    <scope>NUCLEOTIDE SEQUENCE</scope>
    <source>
        <strain evidence="2">D6</strain>
    </source>
</reference>
<proteinExistence type="predicted"/>
<dbReference type="OrthoDB" id="348976at2759"/>
<dbReference type="SUPFAM" id="SSF54427">
    <property type="entry name" value="NTF2-like"/>
    <property type="match status" value="1"/>
</dbReference>
<feature type="signal peptide" evidence="1">
    <location>
        <begin position="1"/>
        <end position="24"/>
    </location>
</feature>
<keyword evidence="3" id="KW-1185">Reference proteome</keyword>
<organism evidence="2 3">
    <name type="scientific">Seminavis robusta</name>
    <dbReference type="NCBI Taxonomy" id="568900"/>
    <lineage>
        <taxon>Eukaryota</taxon>
        <taxon>Sar</taxon>
        <taxon>Stramenopiles</taxon>
        <taxon>Ochrophyta</taxon>
        <taxon>Bacillariophyta</taxon>
        <taxon>Bacillariophyceae</taxon>
        <taxon>Bacillariophycidae</taxon>
        <taxon>Naviculales</taxon>
        <taxon>Naviculaceae</taxon>
        <taxon>Seminavis</taxon>
    </lineage>
</organism>
<dbReference type="Pfam" id="PF10184">
    <property type="entry name" value="DUF2358"/>
    <property type="match status" value="1"/>
</dbReference>
<gene>
    <name evidence="2" type="ORF">SEMRO_1081_G239070.1</name>
</gene>
<dbReference type="InterPro" id="IPR032710">
    <property type="entry name" value="NTF2-like_dom_sf"/>
</dbReference>
<evidence type="ECO:0000313" key="3">
    <source>
        <dbReference type="Proteomes" id="UP001153069"/>
    </source>
</evidence>
<evidence type="ECO:0000256" key="1">
    <source>
        <dbReference type="SAM" id="SignalP"/>
    </source>
</evidence>
<feature type="chain" id="PRO_5040218636" evidence="1">
    <location>
        <begin position="25"/>
        <end position="321"/>
    </location>
</feature>
<evidence type="ECO:0000313" key="2">
    <source>
        <dbReference type="EMBL" id="CAB9520185.1"/>
    </source>
</evidence>
<dbReference type="AlphaFoldDB" id="A0A9N8EGY8"/>
<dbReference type="InterPro" id="IPR018790">
    <property type="entry name" value="DUF2358"/>
</dbReference>